<proteinExistence type="predicted"/>
<dbReference type="PANTHER" id="PTHR22957:SF27">
    <property type="entry name" value="TBC1 DOMAIN FAMILY MEMBER 13"/>
    <property type="match status" value="1"/>
</dbReference>
<dbReference type="Pfam" id="PF00566">
    <property type="entry name" value="RabGAP-TBC"/>
    <property type="match status" value="1"/>
</dbReference>
<name>A0A8T2REK3_CERRI</name>
<dbReference type="FunFam" id="1.10.8.270:FF:000024">
    <property type="entry name" value="TBC1 domain family member 13"/>
    <property type="match status" value="1"/>
</dbReference>
<dbReference type="PROSITE" id="PS50086">
    <property type="entry name" value="TBC_RABGAP"/>
    <property type="match status" value="1"/>
</dbReference>
<feature type="compositionally biased region" description="Basic and acidic residues" evidence="1">
    <location>
        <begin position="93"/>
        <end position="108"/>
    </location>
</feature>
<feature type="compositionally biased region" description="Low complexity" evidence="1">
    <location>
        <begin position="17"/>
        <end position="28"/>
    </location>
</feature>
<evidence type="ECO:0000313" key="4">
    <source>
        <dbReference type="Proteomes" id="UP000825935"/>
    </source>
</evidence>
<feature type="region of interest" description="Disordered" evidence="1">
    <location>
        <begin position="1"/>
        <end position="145"/>
    </location>
</feature>
<dbReference type="Gene3D" id="1.10.8.270">
    <property type="entry name" value="putative rabgap domain of human tbc1 domain family member 14 like domains"/>
    <property type="match status" value="1"/>
</dbReference>
<feature type="compositionally biased region" description="Basic and acidic residues" evidence="1">
    <location>
        <begin position="58"/>
        <end position="79"/>
    </location>
</feature>
<dbReference type="OMA" id="GINDECK"/>
<reference evidence="3" key="1">
    <citation type="submission" date="2021-08" db="EMBL/GenBank/DDBJ databases">
        <title>WGS assembly of Ceratopteris richardii.</title>
        <authorList>
            <person name="Marchant D.B."/>
            <person name="Chen G."/>
            <person name="Jenkins J."/>
            <person name="Shu S."/>
            <person name="Leebens-Mack J."/>
            <person name="Grimwood J."/>
            <person name="Schmutz J."/>
            <person name="Soltis P."/>
            <person name="Soltis D."/>
            <person name="Chen Z.-H."/>
        </authorList>
    </citation>
    <scope>NUCLEOTIDE SEQUENCE</scope>
    <source>
        <strain evidence="3">Whitten #5841</strain>
        <tissue evidence="3">Leaf</tissue>
    </source>
</reference>
<dbReference type="Gene3D" id="1.10.472.80">
    <property type="entry name" value="Ypt/Rab-GAP domain of gyp1p, domain 3"/>
    <property type="match status" value="1"/>
</dbReference>
<dbReference type="PANTHER" id="PTHR22957">
    <property type="entry name" value="TBC1 DOMAIN FAMILY MEMBER GTPASE-ACTIVATING PROTEIN"/>
    <property type="match status" value="1"/>
</dbReference>
<evidence type="ECO:0000313" key="3">
    <source>
        <dbReference type="EMBL" id="KAH7293953.1"/>
    </source>
</evidence>
<evidence type="ECO:0000256" key="1">
    <source>
        <dbReference type="SAM" id="MobiDB-lite"/>
    </source>
</evidence>
<dbReference type="InterPro" id="IPR000195">
    <property type="entry name" value="Rab-GAP-TBC_dom"/>
</dbReference>
<dbReference type="FunFam" id="1.10.472.80:FF:000009">
    <property type="entry name" value="TBC1 domain family member 13"/>
    <property type="match status" value="1"/>
</dbReference>
<feature type="domain" description="Rab-GAP TBC" evidence="2">
    <location>
        <begin position="208"/>
        <end position="473"/>
    </location>
</feature>
<dbReference type="EMBL" id="CM035433">
    <property type="protein sequence ID" value="KAH7293953.1"/>
    <property type="molecule type" value="Genomic_DNA"/>
</dbReference>
<protein>
    <recommendedName>
        <fullName evidence="2">Rab-GAP TBC domain-containing protein</fullName>
    </recommendedName>
</protein>
<dbReference type="FunFam" id="1.10.10.750:FF:000007">
    <property type="entry name" value="TBC1 domain family member"/>
    <property type="match status" value="1"/>
</dbReference>
<dbReference type="GO" id="GO:0005096">
    <property type="term" value="F:GTPase activator activity"/>
    <property type="evidence" value="ECO:0007669"/>
    <property type="project" value="TreeGrafter"/>
</dbReference>
<sequence length="533" mass="60315">MEPAGGSKKPVPEWLNSSLWSSPQSTSSVERRPSPATATRSPVASIPKSPSPQNPSSHCRDSVPSESKPVGDDICRPSGKDVTVSENSQQVEEAEHKINISDDPKKLPYSENTDVLEDTSRFDPQPRGGTADNEENHQRNAIDEEDIDLLSKKARIPSLFPSSSFPANTYTVTRSSSFDSRVNQFNSELSKKVISLAELQRLASQGIPDCGSIRAITWKLLLRYLPKNRDNWSIELEKKRAEYSSFKEELLVTPSEITRRKEDSALDISARDCQGPLPRHDITQEDHPLSLGKSSIWHQYFLDSEVCEQIDRDVKRTHPDMHFFCGDSAASLDNQEAMKRVLFIFSKLNPGIRYVQGMNEVLAPLFYVFKTDTDETNAANAEADSFYCFVSLIGEFRDHFVQQLDNSAVGIRSTIGRLNELLKKQDEELWRHLEYTNKVNTQFYAFRWITLLLTQEFSFPDSLRLWDSLLGNPEGPLEILLRLCCAMLMSVKSRLLAGDFASNLKLLQHYPPTDVHHLIRVADELKAKSYLFG</sequence>
<dbReference type="AlphaFoldDB" id="A0A8T2REK3"/>
<comment type="caution">
    <text evidence="3">The sequence shown here is derived from an EMBL/GenBank/DDBJ whole genome shotgun (WGS) entry which is preliminary data.</text>
</comment>
<dbReference type="InterPro" id="IPR035969">
    <property type="entry name" value="Rab-GAP_TBC_sf"/>
</dbReference>
<accession>A0A8T2REK3</accession>
<dbReference type="GO" id="GO:0006886">
    <property type="term" value="P:intracellular protein transport"/>
    <property type="evidence" value="ECO:0007669"/>
    <property type="project" value="TreeGrafter"/>
</dbReference>
<keyword evidence="4" id="KW-1185">Reference proteome</keyword>
<evidence type="ECO:0000259" key="2">
    <source>
        <dbReference type="PROSITE" id="PS50086"/>
    </source>
</evidence>
<dbReference type="SMART" id="SM00164">
    <property type="entry name" value="TBC"/>
    <property type="match status" value="1"/>
</dbReference>
<dbReference type="Proteomes" id="UP000825935">
    <property type="component" value="Chromosome 28"/>
</dbReference>
<gene>
    <name evidence="3" type="ORF">KP509_28G049700</name>
</gene>
<dbReference type="SUPFAM" id="SSF47923">
    <property type="entry name" value="Ypt/Rab-GAP domain of gyp1p"/>
    <property type="match status" value="2"/>
</dbReference>
<organism evidence="3 4">
    <name type="scientific">Ceratopteris richardii</name>
    <name type="common">Triangle waterfern</name>
    <dbReference type="NCBI Taxonomy" id="49495"/>
    <lineage>
        <taxon>Eukaryota</taxon>
        <taxon>Viridiplantae</taxon>
        <taxon>Streptophyta</taxon>
        <taxon>Embryophyta</taxon>
        <taxon>Tracheophyta</taxon>
        <taxon>Polypodiopsida</taxon>
        <taxon>Polypodiidae</taxon>
        <taxon>Polypodiales</taxon>
        <taxon>Pteridineae</taxon>
        <taxon>Pteridaceae</taxon>
        <taxon>Parkerioideae</taxon>
        <taxon>Ceratopteris</taxon>
    </lineage>
</organism>
<dbReference type="OrthoDB" id="10263206at2759"/>